<dbReference type="Proteomes" id="UP000238701">
    <property type="component" value="Unassembled WGS sequence"/>
</dbReference>
<evidence type="ECO:0000313" key="1">
    <source>
        <dbReference type="EMBL" id="SPF45305.1"/>
    </source>
</evidence>
<reference evidence="2" key="1">
    <citation type="submission" date="2018-02" db="EMBL/GenBank/DDBJ databases">
        <authorList>
            <person name="Hausmann B."/>
        </authorList>
    </citation>
    <scope>NUCLEOTIDE SEQUENCE [LARGE SCALE GENOMIC DNA]</scope>
    <source>
        <strain evidence="2">Peat soil MAG SbA1</strain>
    </source>
</reference>
<protein>
    <submittedName>
        <fullName evidence="1">Uncharacterized protein</fullName>
    </submittedName>
</protein>
<gene>
    <name evidence="1" type="ORF">SBA1_580002</name>
</gene>
<dbReference type="EMBL" id="OMOD01000153">
    <property type="protein sequence ID" value="SPF45305.1"/>
    <property type="molecule type" value="Genomic_DNA"/>
</dbReference>
<proteinExistence type="predicted"/>
<evidence type="ECO:0000313" key="2">
    <source>
        <dbReference type="Proteomes" id="UP000238701"/>
    </source>
</evidence>
<sequence>MFSSQPPRSAFLHPSAYRNHGDGVSNFYRFEPAFDSQDCHDQMLVNSVPPGSQSP</sequence>
<accession>A0A2U3L065</accession>
<name>A0A2U3L065_9BACT</name>
<dbReference type="AlphaFoldDB" id="A0A2U3L065"/>
<organism evidence="1 2">
    <name type="scientific">Candidatus Sulfotelmatobacter kueseliae</name>
    <dbReference type="NCBI Taxonomy" id="2042962"/>
    <lineage>
        <taxon>Bacteria</taxon>
        <taxon>Pseudomonadati</taxon>
        <taxon>Acidobacteriota</taxon>
        <taxon>Terriglobia</taxon>
        <taxon>Terriglobales</taxon>
        <taxon>Candidatus Korobacteraceae</taxon>
        <taxon>Candidatus Sulfotelmatobacter</taxon>
    </lineage>
</organism>